<accession>A0A6V7XMI3</accession>
<dbReference type="InterPro" id="IPR021109">
    <property type="entry name" value="Peptidase_aspartic_dom_sf"/>
</dbReference>
<sequence>MDVKAVEKLLKAQQEQFEKMLVRLLKPSELHDTELYSKLVTMIGEFIFDLSSGMTFESWLGRHRSYFEEEGKTLPESSKVRLLLSKLGPEEYAQIERKMLPTKLSEMKFDELCSELVKEFSDHRSKLLKRFEALNVKCSDLQDIVEFGNVVNAQCERAEMALSIEELKILIFISGLPSDATSVRQVAMKSVESKSERGQAVTLKEIIEECRAHMANKSEALYLVKEKISEVKKEVPAVNTVEKVKYWENSENESECNQTSSISKMSFRKSVVIADVLVTGVCIWSNDNNHSGSPYCAILDIFDPMQSVEKEEWIKQRVKFGELNIEMIVDTASQINVVTKEVWKSIGQPTIEKVNYSGVGLGDNKVEIEGKFRSKVRVKDKDVFMEFHLVNSEVCILGLPGLKEVSGRNQKPKYQKWSKKKAPFKIQKNAFPNGTKVKVKNTNKRSGKIEWLNGEILRKTENAWKIKVPVLKSIVTRSFKEIRRDEWSNKKKLLSEDIRKMNISEEKVLSESSVTSSSACSLDNSKKKMKKKMYSHSQILNNVGNQSKMKDVEEDKQMEM</sequence>
<proteinExistence type="predicted"/>
<dbReference type="SUPFAM" id="SSF50630">
    <property type="entry name" value="Acid proteases"/>
    <property type="match status" value="1"/>
</dbReference>
<gene>
    <name evidence="3" type="ORF">MENT_LOCUS53918</name>
</gene>
<reference evidence="3 4" key="1">
    <citation type="submission" date="2020-08" db="EMBL/GenBank/DDBJ databases">
        <authorList>
            <person name="Koutsovoulos G."/>
            <person name="Danchin GJ E."/>
        </authorList>
    </citation>
    <scope>NUCLEOTIDE SEQUENCE [LARGE SCALE GENOMIC DNA]</scope>
</reference>
<dbReference type="AlphaFoldDB" id="A0A6V7XMI3"/>
<feature type="compositionally biased region" description="Basic and acidic residues" evidence="1">
    <location>
        <begin position="548"/>
        <end position="560"/>
    </location>
</feature>
<dbReference type="OrthoDB" id="5870688at2759"/>
<evidence type="ECO:0000259" key="2">
    <source>
        <dbReference type="Pfam" id="PF23309"/>
    </source>
</evidence>
<dbReference type="EMBL" id="CAJEWN010001853">
    <property type="protein sequence ID" value="CAD2200448.1"/>
    <property type="molecule type" value="Genomic_DNA"/>
</dbReference>
<comment type="caution">
    <text evidence="3">The sequence shown here is derived from an EMBL/GenBank/DDBJ whole genome shotgun (WGS) entry which is preliminary data.</text>
</comment>
<dbReference type="InterPro" id="IPR055510">
    <property type="entry name" value="DUF7083"/>
</dbReference>
<dbReference type="Gene3D" id="2.40.70.10">
    <property type="entry name" value="Acid Proteases"/>
    <property type="match status" value="1"/>
</dbReference>
<evidence type="ECO:0000313" key="4">
    <source>
        <dbReference type="Proteomes" id="UP000580250"/>
    </source>
</evidence>
<organism evidence="3 4">
    <name type="scientific">Meloidogyne enterolobii</name>
    <name type="common">Root-knot nematode worm</name>
    <name type="synonym">Meloidogyne mayaguensis</name>
    <dbReference type="NCBI Taxonomy" id="390850"/>
    <lineage>
        <taxon>Eukaryota</taxon>
        <taxon>Metazoa</taxon>
        <taxon>Ecdysozoa</taxon>
        <taxon>Nematoda</taxon>
        <taxon>Chromadorea</taxon>
        <taxon>Rhabditida</taxon>
        <taxon>Tylenchina</taxon>
        <taxon>Tylenchomorpha</taxon>
        <taxon>Tylenchoidea</taxon>
        <taxon>Meloidogynidae</taxon>
        <taxon>Meloidogyninae</taxon>
        <taxon>Meloidogyne</taxon>
    </lineage>
</organism>
<evidence type="ECO:0000256" key="1">
    <source>
        <dbReference type="SAM" id="MobiDB-lite"/>
    </source>
</evidence>
<dbReference type="Proteomes" id="UP000580250">
    <property type="component" value="Unassembled WGS sequence"/>
</dbReference>
<evidence type="ECO:0000313" key="3">
    <source>
        <dbReference type="EMBL" id="CAD2200448.1"/>
    </source>
</evidence>
<feature type="region of interest" description="Disordered" evidence="1">
    <location>
        <begin position="518"/>
        <end position="560"/>
    </location>
</feature>
<protein>
    <recommendedName>
        <fullName evidence="2">DUF7083 domain-containing protein</fullName>
    </recommendedName>
</protein>
<feature type="compositionally biased region" description="Polar residues" evidence="1">
    <location>
        <begin position="535"/>
        <end position="547"/>
    </location>
</feature>
<name>A0A6V7XMI3_MELEN</name>
<feature type="domain" description="DUF7083" evidence="2">
    <location>
        <begin position="36"/>
        <end position="122"/>
    </location>
</feature>
<dbReference type="Pfam" id="PF23309">
    <property type="entry name" value="DUF7083"/>
    <property type="match status" value="1"/>
</dbReference>